<reference evidence="1 2" key="1">
    <citation type="submission" date="2020-03" db="EMBL/GenBank/DDBJ databases">
        <authorList>
            <person name="Zhu W."/>
        </authorList>
    </citation>
    <scope>NUCLEOTIDE SEQUENCE [LARGE SCALE GENOMIC DNA]</scope>
    <source>
        <strain evidence="1 2">185</strain>
    </source>
</reference>
<gene>
    <name evidence="1" type="ORF">G8D99_13015</name>
</gene>
<dbReference type="PANTHER" id="PTHR17985">
    <property type="entry name" value="SER/THR-RICH PROTEIN T10 IN DGCR REGION"/>
    <property type="match status" value="1"/>
</dbReference>
<protein>
    <submittedName>
        <fullName evidence="1">NRDE family protein</fullName>
    </submittedName>
</protein>
<dbReference type="Pfam" id="PF05742">
    <property type="entry name" value="TANGO2"/>
    <property type="match status" value="1"/>
</dbReference>
<evidence type="ECO:0000313" key="2">
    <source>
        <dbReference type="Proteomes" id="UP000501939"/>
    </source>
</evidence>
<organism evidence="1 2">
    <name type="scientific">Acinetobacter lanii</name>
    <dbReference type="NCBI Taxonomy" id="2715163"/>
    <lineage>
        <taxon>Bacteria</taxon>
        <taxon>Pseudomonadati</taxon>
        <taxon>Pseudomonadota</taxon>
        <taxon>Gammaproteobacteria</taxon>
        <taxon>Moraxellales</taxon>
        <taxon>Moraxellaceae</taxon>
        <taxon>Acinetobacter</taxon>
    </lineage>
</organism>
<evidence type="ECO:0000313" key="1">
    <source>
        <dbReference type="EMBL" id="QIO09839.1"/>
    </source>
</evidence>
<accession>A0A6G8S6P1</accession>
<dbReference type="PANTHER" id="PTHR17985:SF8">
    <property type="entry name" value="TRANSPORT AND GOLGI ORGANIZATION PROTEIN 2 HOMOLOG"/>
    <property type="match status" value="1"/>
</dbReference>
<dbReference type="RefSeq" id="WP_166326607.1">
    <property type="nucleotide sequence ID" value="NZ_CP049916.1"/>
</dbReference>
<proteinExistence type="predicted"/>
<dbReference type="KEGG" id="alj:G8D99_13015"/>
<dbReference type="EMBL" id="CP049916">
    <property type="protein sequence ID" value="QIO09839.1"/>
    <property type="molecule type" value="Genomic_DNA"/>
</dbReference>
<keyword evidence="2" id="KW-1185">Reference proteome</keyword>
<dbReference type="Proteomes" id="UP000501939">
    <property type="component" value="Chromosome"/>
</dbReference>
<dbReference type="AlphaFoldDB" id="A0A6G8S6P1"/>
<dbReference type="InterPro" id="IPR008551">
    <property type="entry name" value="TANGO2"/>
</dbReference>
<sequence length="264" mass="30207">MCIVALAWHVLENVPLCLISNRDEFYHRPASQVHVWSNSPIVAGQDLQSGGTWMGVTASGRWAIVTNFREGQDKKSYATSRGELIQSFLESELTPIRFTQALEKTQCDYAGFNLFLGNAEQAVYMSNRGEAPQILPKGVYVVSNGLMTEDWEKTKHLRKRFTQEFLPMLQHQQTPEKDIQFAAWDILEDERKILTEHLPNTGISVEMEALLSSTFIQSPVYGTRCSNLLRLHNQVPKPYWSWLEKTQQGEHQNEIIEIMIPLKA</sequence>
<name>A0A6G8S6P1_9GAMM</name>